<dbReference type="InterPro" id="IPR002725">
    <property type="entry name" value="YgjP-like_metallopeptidase"/>
</dbReference>
<feature type="region of interest" description="Disordered" evidence="1">
    <location>
        <begin position="15"/>
        <end position="75"/>
    </location>
</feature>
<dbReference type="Pfam" id="PF01863">
    <property type="entry name" value="YgjP-like"/>
    <property type="match status" value="1"/>
</dbReference>
<dbReference type="PANTHER" id="PTHR30399:SF1">
    <property type="entry name" value="UTP PYROPHOSPHATASE"/>
    <property type="match status" value="1"/>
</dbReference>
<dbReference type="PANTHER" id="PTHR30399">
    <property type="entry name" value="UNCHARACTERIZED PROTEIN YGJP"/>
    <property type="match status" value="1"/>
</dbReference>
<gene>
    <name evidence="3" type="ORF">DIC66_14100</name>
</gene>
<dbReference type="CDD" id="cd07344">
    <property type="entry name" value="M48_yhfN_like"/>
    <property type="match status" value="1"/>
</dbReference>
<dbReference type="AlphaFoldDB" id="A0A3E1R9V5"/>
<dbReference type="OrthoDB" id="9811177at2"/>
<dbReference type="Gene3D" id="3.30.2010.10">
    <property type="entry name" value="Metalloproteases ('zincins'), catalytic domain"/>
    <property type="match status" value="1"/>
</dbReference>
<name>A0A3E1R9V5_9BURK</name>
<keyword evidence="4" id="KW-1185">Reference proteome</keyword>
<reference evidence="3 4" key="1">
    <citation type="submission" date="2018-05" db="EMBL/GenBank/DDBJ databases">
        <title>Rhodoferax soyangensis sp.nov., isolated from an oligotrophic freshwater lake.</title>
        <authorList>
            <person name="Park M."/>
        </authorList>
    </citation>
    <scope>NUCLEOTIDE SEQUENCE [LARGE SCALE GENOMIC DNA]</scope>
    <source>
        <strain evidence="3 4">IMCC26218</strain>
    </source>
</reference>
<accession>A0A3E1R9V5</accession>
<proteinExistence type="predicted"/>
<feature type="compositionally biased region" description="Pro residues" evidence="1">
    <location>
        <begin position="44"/>
        <end position="54"/>
    </location>
</feature>
<comment type="caution">
    <text evidence="3">The sequence shown here is derived from an EMBL/GenBank/DDBJ whole genome shotgun (WGS) entry which is preliminary data.</text>
</comment>
<keyword evidence="3" id="KW-0378">Hydrolase</keyword>
<dbReference type="GO" id="GO:0016787">
    <property type="term" value="F:hydrolase activity"/>
    <property type="evidence" value="ECO:0007669"/>
    <property type="project" value="UniProtKB-KW"/>
</dbReference>
<evidence type="ECO:0000313" key="3">
    <source>
        <dbReference type="EMBL" id="RFO96135.1"/>
    </source>
</evidence>
<evidence type="ECO:0000256" key="1">
    <source>
        <dbReference type="SAM" id="MobiDB-lite"/>
    </source>
</evidence>
<dbReference type="InterPro" id="IPR053136">
    <property type="entry name" value="UTP_pyrophosphatase-like"/>
</dbReference>
<protein>
    <submittedName>
        <fullName evidence="3">Metal-dependent hydrolase</fullName>
    </submittedName>
</protein>
<organism evidence="3 4">
    <name type="scientific">Rhodoferax lacus</name>
    <dbReference type="NCBI Taxonomy" id="2184758"/>
    <lineage>
        <taxon>Bacteria</taxon>
        <taxon>Pseudomonadati</taxon>
        <taxon>Pseudomonadota</taxon>
        <taxon>Betaproteobacteria</taxon>
        <taxon>Burkholderiales</taxon>
        <taxon>Comamonadaceae</taxon>
        <taxon>Rhodoferax</taxon>
    </lineage>
</organism>
<dbReference type="EMBL" id="QFZK01000009">
    <property type="protein sequence ID" value="RFO96135.1"/>
    <property type="molecule type" value="Genomic_DNA"/>
</dbReference>
<dbReference type="RefSeq" id="WP_117178294.1">
    <property type="nucleotide sequence ID" value="NZ_QFZK01000009.1"/>
</dbReference>
<feature type="domain" description="YgjP-like metallopeptidase" evidence="2">
    <location>
        <begin position="118"/>
        <end position="330"/>
    </location>
</feature>
<evidence type="ECO:0000259" key="2">
    <source>
        <dbReference type="Pfam" id="PF01863"/>
    </source>
</evidence>
<evidence type="ECO:0000313" key="4">
    <source>
        <dbReference type="Proteomes" id="UP000260665"/>
    </source>
</evidence>
<dbReference type="Proteomes" id="UP000260665">
    <property type="component" value="Unassembled WGS sequence"/>
</dbReference>
<sequence length="336" mass="37151">MLPLLRFTLDLFSSEPAACPPAPTQSGTKPRLNKGRVKGTNPHSPSPYAAPPVARPLALTPSTPGAEPQPARDKPAFVPGILLPGAIDPAHFAHPQANREVRLADAVVAYAFTRAKRKSIGFVIGPDGLVVRAPRWTPLHEVDAALQEKGGWILRKLQESRERQSRAHSARVEWRDGVEIPFLGQTITVVLDPTHGFSGRGAQLQSDEQALHVGLPKTASADQIRDAVQAWLMRQAAANFKERMEHFTPLLGVQWKKLRLSSAGTRWGSASADGSIRLNWRLIHFRQPVIDYVVAHELSHLRVMDHSQNFWNTVATVVPDYQSLRAQLKEDAVPKW</sequence>